<evidence type="ECO:0000313" key="2">
    <source>
        <dbReference type="EMBL" id="PWE57582.1"/>
    </source>
</evidence>
<protein>
    <submittedName>
        <fullName evidence="2">Uncharacterized protein</fullName>
    </submittedName>
</protein>
<organism evidence="2 3">
    <name type="scientific">Metarhizobium album</name>
    <dbReference type="NCBI Taxonomy" id="2182425"/>
    <lineage>
        <taxon>Bacteria</taxon>
        <taxon>Pseudomonadati</taxon>
        <taxon>Pseudomonadota</taxon>
        <taxon>Alphaproteobacteria</taxon>
        <taxon>Hyphomicrobiales</taxon>
        <taxon>Rhizobiaceae</taxon>
        <taxon>Metarhizobium</taxon>
    </lineage>
</organism>
<name>A0A2U2DWI9_9HYPH</name>
<reference evidence="2 3" key="1">
    <citation type="submission" date="2018-05" db="EMBL/GenBank/DDBJ databases">
        <title>The draft genome of strain NS-104.</title>
        <authorList>
            <person name="Hang P."/>
            <person name="Jiang J."/>
        </authorList>
    </citation>
    <scope>NUCLEOTIDE SEQUENCE [LARGE SCALE GENOMIC DNA]</scope>
    <source>
        <strain evidence="2 3">NS-104</strain>
    </source>
</reference>
<sequence length="69" mass="7498">MMINAVVFGFGAIAVMTVPVLNENAKFAIPAVVALSFVVSPLIASYIAPRMRFRNWGKESWVRGDLISG</sequence>
<comment type="caution">
    <text evidence="2">The sequence shown here is derived from an EMBL/GenBank/DDBJ whole genome shotgun (WGS) entry which is preliminary data.</text>
</comment>
<dbReference type="AlphaFoldDB" id="A0A2U2DWI9"/>
<proteinExistence type="predicted"/>
<dbReference type="RefSeq" id="WP_109457688.1">
    <property type="nucleotide sequence ID" value="NZ_QFBC01000002.1"/>
</dbReference>
<dbReference type="EMBL" id="QFBC01000002">
    <property type="protein sequence ID" value="PWE57582.1"/>
    <property type="molecule type" value="Genomic_DNA"/>
</dbReference>
<dbReference type="OrthoDB" id="7889159at2"/>
<feature type="transmembrane region" description="Helical" evidence="1">
    <location>
        <begin position="27"/>
        <end position="48"/>
    </location>
</feature>
<evidence type="ECO:0000313" key="3">
    <source>
        <dbReference type="Proteomes" id="UP000245252"/>
    </source>
</evidence>
<accession>A0A2U2DWI9</accession>
<keyword evidence="1" id="KW-0812">Transmembrane</keyword>
<evidence type="ECO:0000256" key="1">
    <source>
        <dbReference type="SAM" id="Phobius"/>
    </source>
</evidence>
<gene>
    <name evidence="2" type="ORF">DEM27_05465</name>
</gene>
<keyword evidence="1" id="KW-0472">Membrane</keyword>
<keyword evidence="1" id="KW-1133">Transmembrane helix</keyword>
<dbReference type="Proteomes" id="UP000245252">
    <property type="component" value="Unassembled WGS sequence"/>
</dbReference>
<keyword evidence="3" id="KW-1185">Reference proteome</keyword>